<gene>
    <name evidence="1" type="ORF">SAY86_002550</name>
</gene>
<dbReference type="Gene3D" id="3.20.80.10">
    <property type="entry name" value="Regulatory factor, effector binding domain"/>
    <property type="match status" value="1"/>
</dbReference>
<evidence type="ECO:0000313" key="1">
    <source>
        <dbReference type="EMBL" id="KAK4785861.1"/>
    </source>
</evidence>
<dbReference type="EMBL" id="JAXQNO010000013">
    <property type="protein sequence ID" value="KAK4785861.1"/>
    <property type="molecule type" value="Genomic_DNA"/>
</dbReference>
<name>A0AAN7LG49_TRANT</name>
<organism evidence="1 2">
    <name type="scientific">Trapa natans</name>
    <name type="common">Water chestnut</name>
    <dbReference type="NCBI Taxonomy" id="22666"/>
    <lineage>
        <taxon>Eukaryota</taxon>
        <taxon>Viridiplantae</taxon>
        <taxon>Streptophyta</taxon>
        <taxon>Embryophyta</taxon>
        <taxon>Tracheophyta</taxon>
        <taxon>Spermatophyta</taxon>
        <taxon>Magnoliopsida</taxon>
        <taxon>eudicotyledons</taxon>
        <taxon>Gunneridae</taxon>
        <taxon>Pentapetalae</taxon>
        <taxon>rosids</taxon>
        <taxon>malvids</taxon>
        <taxon>Myrtales</taxon>
        <taxon>Lythraceae</taxon>
        <taxon>Trapa</taxon>
    </lineage>
</organism>
<dbReference type="Proteomes" id="UP001346149">
    <property type="component" value="Unassembled WGS sequence"/>
</dbReference>
<accession>A0AAN7LG49</accession>
<comment type="caution">
    <text evidence="1">The sequence shown here is derived from an EMBL/GenBank/DDBJ whole genome shotgun (WGS) entry which is preliminary data.</text>
</comment>
<proteinExistence type="predicted"/>
<reference evidence="1 2" key="1">
    <citation type="journal article" date="2023" name="Hortic Res">
        <title>Pangenome of water caltrop reveals structural variations and asymmetric subgenome divergence after allopolyploidization.</title>
        <authorList>
            <person name="Zhang X."/>
            <person name="Chen Y."/>
            <person name="Wang L."/>
            <person name="Yuan Y."/>
            <person name="Fang M."/>
            <person name="Shi L."/>
            <person name="Lu R."/>
            <person name="Comes H.P."/>
            <person name="Ma Y."/>
            <person name="Chen Y."/>
            <person name="Huang G."/>
            <person name="Zhou Y."/>
            <person name="Zheng Z."/>
            <person name="Qiu Y."/>
        </authorList>
    </citation>
    <scope>NUCLEOTIDE SEQUENCE [LARGE SCALE GENOMIC DNA]</scope>
    <source>
        <strain evidence="1">F231</strain>
    </source>
</reference>
<dbReference type="AlphaFoldDB" id="A0AAN7LG49"/>
<protein>
    <submittedName>
        <fullName evidence="1">Uncharacterized protein</fullName>
    </submittedName>
</protein>
<sequence length="143" mass="16476">MFKLKCIQRKPVDPKDENGTDGTVYGLKFRDTITKHDTISGYLFNITFLRTTGPYDITTRWTMVMKFIPLPWKPEKDMNNFPDRSKEGISLRKVEGGIASVLKFSCNPWERMVLEKVIKLGKSLERDGLKTNIGCLLARYNDP</sequence>
<evidence type="ECO:0000313" key="2">
    <source>
        <dbReference type="Proteomes" id="UP001346149"/>
    </source>
</evidence>
<dbReference type="SUPFAM" id="SSF55136">
    <property type="entry name" value="Probable bacterial effector-binding domain"/>
    <property type="match status" value="1"/>
</dbReference>
<keyword evidence="2" id="KW-1185">Reference proteome</keyword>
<dbReference type="InterPro" id="IPR011256">
    <property type="entry name" value="Reg_factor_effector_dom_sf"/>
</dbReference>